<dbReference type="CDD" id="cd00431">
    <property type="entry name" value="cysteine_hydrolases"/>
    <property type="match status" value="1"/>
</dbReference>
<evidence type="ECO:0000313" key="3">
    <source>
        <dbReference type="EMBL" id="BAC53306.1"/>
    </source>
</evidence>
<dbReference type="GO" id="GO:0005829">
    <property type="term" value="C:cytosol"/>
    <property type="evidence" value="ECO:0000318"/>
    <property type="project" value="GO_Central"/>
</dbReference>
<dbReference type="InParanoid" id="Q89BV7"/>
<gene>
    <name evidence="3" type="ordered locus">blr8041</name>
</gene>
<dbReference type="KEGG" id="bja:blr8041"/>
<reference evidence="4" key="1">
    <citation type="journal article" date="2002" name="DNA Res.">
        <title>Complete genomic sequence of nitrogen-fixing symbiotic bacterium Bradyrhizobium japonicum USDA110.</title>
        <authorList>
            <person name="Kaneko T."/>
            <person name="Nakamura Y."/>
            <person name="Sato S."/>
            <person name="Minamisawa K."/>
            <person name="Uchiumi T."/>
            <person name="Sasamoto S."/>
            <person name="Watanabe A."/>
            <person name="Idesawa K."/>
            <person name="Iriguchi M."/>
            <person name="Kawashima K."/>
            <person name="Kohara M."/>
            <person name="Matsumoto M."/>
            <person name="Shimpo S."/>
            <person name="Tsuruoka H."/>
            <person name="Wada T."/>
            <person name="Yamada M."/>
            <person name="Tabata S."/>
        </authorList>
    </citation>
    <scope>NUCLEOTIDE SEQUENCE [LARGE SCALE GENOMIC DNA]</scope>
    <source>
        <strain evidence="4">JCM 10833 / BCRC 13528 / IAM 13628 / NBRC 14792 / USDA 110</strain>
    </source>
</reference>
<dbReference type="EMBL" id="BA000040">
    <property type="protein sequence ID" value="BAC53306.1"/>
    <property type="molecule type" value="Genomic_DNA"/>
</dbReference>
<name>Q89BV7_BRADU</name>
<dbReference type="AlphaFoldDB" id="Q89BV7"/>
<dbReference type="SUPFAM" id="SSF52499">
    <property type="entry name" value="Isochorismatase-like hydrolases"/>
    <property type="match status" value="1"/>
</dbReference>
<dbReference type="InterPro" id="IPR036380">
    <property type="entry name" value="Isochorismatase-like_sf"/>
</dbReference>
<sequence>MRRHGRGASGRTSGSGRVILPDGYQKRFLRYSPVASRRNQAATPPLELALEDRSMTKGDELHYGAPRNAVHLCVDMQRMFAGGTDWTMPWLPRVLPNVVAITSAHPERTIFTRFIPAQSPGQGAGMWRRYYERWSSMTIDRLGPEMVDLVQELARFVPPARTFDKYVYSPWTGSGLHAQLREAGVETVIVTGGETDVCVLATVLGAVDWGFRVILVADALCSSADETHDSMMKIYMNRFGQQVECVTTETLLSNWPADGRARSL</sequence>
<dbReference type="InterPro" id="IPR050272">
    <property type="entry name" value="Isochorismatase-like_hydrls"/>
</dbReference>
<protein>
    <submittedName>
        <fullName evidence="3">Blr8041 protein</fullName>
    </submittedName>
</protein>
<accession>Q89BV7</accession>
<evidence type="ECO:0000256" key="1">
    <source>
        <dbReference type="ARBA" id="ARBA00022801"/>
    </source>
</evidence>
<feature type="domain" description="Isochorismatase-like" evidence="2">
    <location>
        <begin position="70"/>
        <end position="241"/>
    </location>
</feature>
<dbReference type="STRING" id="224911.AAV28_37910"/>
<dbReference type="PANTHER" id="PTHR43540">
    <property type="entry name" value="PEROXYUREIDOACRYLATE/UREIDOACRYLATE AMIDOHYDROLASE-RELATED"/>
    <property type="match status" value="1"/>
</dbReference>
<dbReference type="PhylomeDB" id="Q89BV7"/>
<dbReference type="EnsemblBacteria" id="BAC53306">
    <property type="protein sequence ID" value="BAC53306"/>
    <property type="gene ID" value="BAC53306"/>
</dbReference>
<dbReference type="InterPro" id="IPR000868">
    <property type="entry name" value="Isochorismatase-like_dom"/>
</dbReference>
<dbReference type="HOGENOM" id="CLU_091983_0_0_5"/>
<dbReference type="FunCoup" id="Q89BV7">
    <property type="interactions" value="250"/>
</dbReference>
<dbReference type="Pfam" id="PF00857">
    <property type="entry name" value="Isochorismatase"/>
    <property type="match status" value="1"/>
</dbReference>
<dbReference type="PATRIC" id="fig|224911.5.peg.8273"/>
<proteinExistence type="predicted"/>
<dbReference type="GO" id="GO:0016787">
    <property type="term" value="F:hydrolase activity"/>
    <property type="evidence" value="ECO:0007669"/>
    <property type="project" value="UniProtKB-KW"/>
</dbReference>
<dbReference type="Gene3D" id="3.40.50.850">
    <property type="entry name" value="Isochorismatase-like"/>
    <property type="match status" value="1"/>
</dbReference>
<evidence type="ECO:0000313" key="4">
    <source>
        <dbReference type="Proteomes" id="UP000002526"/>
    </source>
</evidence>
<keyword evidence="4" id="KW-1185">Reference proteome</keyword>
<dbReference type="eggNOG" id="COG1335">
    <property type="taxonomic scope" value="Bacteria"/>
</dbReference>
<dbReference type="Proteomes" id="UP000002526">
    <property type="component" value="Chromosome"/>
</dbReference>
<evidence type="ECO:0000259" key="2">
    <source>
        <dbReference type="Pfam" id="PF00857"/>
    </source>
</evidence>
<keyword evidence="1" id="KW-0378">Hydrolase</keyword>
<dbReference type="OrthoDB" id="9811489at2"/>
<organism evidence="3 4">
    <name type="scientific">Bradyrhizobium diazoefficiens (strain JCM 10833 / BCRC 13528 / IAM 13628 / NBRC 14792 / USDA 110)</name>
    <dbReference type="NCBI Taxonomy" id="224911"/>
    <lineage>
        <taxon>Bacteria</taxon>
        <taxon>Pseudomonadati</taxon>
        <taxon>Pseudomonadota</taxon>
        <taxon>Alphaproteobacteria</taxon>
        <taxon>Hyphomicrobiales</taxon>
        <taxon>Nitrobacteraceae</taxon>
        <taxon>Bradyrhizobium</taxon>
    </lineage>
</organism>
<dbReference type="PANTHER" id="PTHR43540:SF6">
    <property type="entry name" value="ISOCHORISMATASE-LIKE DOMAIN-CONTAINING PROTEIN"/>
    <property type="match status" value="1"/>
</dbReference>